<reference evidence="2 3" key="1">
    <citation type="submission" date="2022-09" db="EMBL/GenBank/DDBJ databases">
        <authorList>
            <person name="Palmer J.M."/>
        </authorList>
    </citation>
    <scope>NUCLEOTIDE SEQUENCE [LARGE SCALE GENOMIC DNA]</scope>
    <source>
        <strain evidence="2 3">DSM 7382</strain>
    </source>
</reference>
<feature type="compositionally biased region" description="Low complexity" evidence="1">
    <location>
        <begin position="207"/>
        <end position="218"/>
    </location>
</feature>
<name>A0AAW0FM40_9APHY</name>
<evidence type="ECO:0000313" key="2">
    <source>
        <dbReference type="EMBL" id="KAK7680594.1"/>
    </source>
</evidence>
<proteinExistence type="predicted"/>
<dbReference type="AlphaFoldDB" id="A0AAW0FM40"/>
<evidence type="ECO:0000256" key="1">
    <source>
        <dbReference type="SAM" id="MobiDB-lite"/>
    </source>
</evidence>
<dbReference type="Proteomes" id="UP001385951">
    <property type="component" value="Unassembled WGS sequence"/>
</dbReference>
<organism evidence="2 3">
    <name type="scientific">Cerrena zonata</name>
    <dbReference type="NCBI Taxonomy" id="2478898"/>
    <lineage>
        <taxon>Eukaryota</taxon>
        <taxon>Fungi</taxon>
        <taxon>Dikarya</taxon>
        <taxon>Basidiomycota</taxon>
        <taxon>Agaricomycotina</taxon>
        <taxon>Agaricomycetes</taxon>
        <taxon>Polyporales</taxon>
        <taxon>Cerrenaceae</taxon>
        <taxon>Cerrena</taxon>
    </lineage>
</organism>
<protein>
    <submittedName>
        <fullName evidence="2">Uncharacterized protein</fullName>
    </submittedName>
</protein>
<evidence type="ECO:0000313" key="3">
    <source>
        <dbReference type="Proteomes" id="UP001385951"/>
    </source>
</evidence>
<dbReference type="EMBL" id="JASBNA010000048">
    <property type="protein sequence ID" value="KAK7680594.1"/>
    <property type="molecule type" value="Genomic_DNA"/>
</dbReference>
<feature type="compositionally biased region" description="Polar residues" evidence="1">
    <location>
        <begin position="276"/>
        <end position="289"/>
    </location>
</feature>
<gene>
    <name evidence="2" type="ORF">QCA50_016376</name>
</gene>
<feature type="region of interest" description="Disordered" evidence="1">
    <location>
        <begin position="181"/>
        <end position="258"/>
    </location>
</feature>
<feature type="region of interest" description="Disordered" evidence="1">
    <location>
        <begin position="274"/>
        <end position="296"/>
    </location>
</feature>
<feature type="compositionally biased region" description="Basic and acidic residues" evidence="1">
    <location>
        <begin position="183"/>
        <end position="201"/>
    </location>
</feature>
<accession>A0AAW0FM40</accession>
<feature type="region of interest" description="Disordered" evidence="1">
    <location>
        <begin position="419"/>
        <end position="453"/>
    </location>
</feature>
<keyword evidence="3" id="KW-1185">Reference proteome</keyword>
<comment type="caution">
    <text evidence="2">The sequence shown here is derived from an EMBL/GenBank/DDBJ whole genome shotgun (WGS) entry which is preliminary data.</text>
</comment>
<sequence length="695" mass="78065">MVGMSPRKEYSPDVMVFDDGRIDINRVFFVDEVFARVQDSKSFEALAPIGEISLGMSDVEFVQEVIGELDQSRREDPKFLVNISTRKILKIKLPRSVPEGTMNFITNEATVATFFPGVDRVPNVGLYQATIQLIPRQDKFAWEGCQMLMREDMYEGSDEEVDSEKASTKVIRKTKSNVLIKFTHRDRQASDPGDHDRRDGVQEPQISGSSEASDSTSSMPITPRGSESPKPPGMLVDDAIDSNRRTSGDNNGSEYDADTESLPEYEFADHHLIWSTDPNHNPSVEQLENGSKKGAVRPDDVHIIEELLGLGQYSSPTTLFASGIPHPNPFLVHDRETFHSVDCPLLPFKKSHQVIPRPPTPHPTPACKGCNPDHSSIPNGTSQTDKILDSIMEDLKNLSVENTKNSTTQDTADRLATNVEFDPDLRNSNKSRRLQPGPLYVVPGSPTSNPDKRDARLVKTPEDLLPPDIGVAFRIFIDNNRDIRLEDYTLWLRFVHVFLFKVAIEICNQEGRISYLEKNTTFWAMWKECPRMLKYVNPVECDSPFDLVHNVYLFPSERRSIQQCLDFIDSIDDLDCDSDLGIAYLVLNHLLNYRPSPSKAAGLNDRRLNGEFGHPGEYPPPPGFTNFRDISSAITPAFSFISSFTNSSMPQSTSLVPSNDLKIFVLPWVIPHEIVRTLVNSHPYPMDNLTVSTLG</sequence>